<gene>
    <name evidence="2" type="ORF">GCM10008906_25700</name>
</gene>
<dbReference type="EMBL" id="BAAACG010000010">
    <property type="protein sequence ID" value="GAA0742768.1"/>
    <property type="molecule type" value="Genomic_DNA"/>
</dbReference>
<keyword evidence="3" id="KW-1185">Reference proteome</keyword>
<proteinExistence type="predicted"/>
<dbReference type="SUPFAM" id="SSF51735">
    <property type="entry name" value="NAD(P)-binding Rossmann-fold domains"/>
    <property type="match status" value="1"/>
</dbReference>
<organism evidence="2 3">
    <name type="scientific">Clostridium oceanicum</name>
    <dbReference type="NCBI Taxonomy" id="1543"/>
    <lineage>
        <taxon>Bacteria</taxon>
        <taxon>Bacillati</taxon>
        <taxon>Bacillota</taxon>
        <taxon>Clostridia</taxon>
        <taxon>Eubacteriales</taxon>
        <taxon>Clostridiaceae</taxon>
        <taxon>Clostridium</taxon>
    </lineage>
</organism>
<evidence type="ECO:0000259" key="1">
    <source>
        <dbReference type="Pfam" id="PF02558"/>
    </source>
</evidence>
<evidence type="ECO:0000313" key="3">
    <source>
        <dbReference type="Proteomes" id="UP001501510"/>
    </source>
</evidence>
<dbReference type="InterPro" id="IPR036291">
    <property type="entry name" value="NAD(P)-bd_dom_sf"/>
</dbReference>
<comment type="caution">
    <text evidence="2">The sequence shown here is derived from an EMBL/GenBank/DDBJ whole genome shotgun (WGS) entry which is preliminary data.</text>
</comment>
<sequence>MKILIIGTGVIGSVYGWQLFESGNDITHFVRKGKKEIIEKQGISIRCLDKRRGQEDHKEVVYKPKIVEDINKDENYELIIVPVKANQLNSILPTISKINDKSDILILQNLWIDNIKEIESYLIDSKVFFGQPHIMGGGKDEEAIYCTIFGVKNAPTMLGQKDGKITDRLLNVAEVMDEAGLNPKISKNILTWLYTHYAESVGLLAGVMKAGSGEIYVKKDDFIKLSILIVREGYKVCRAVGIPVWKAFPQVFYYLPTCLLLKTLKKMFSSKETQLMIKGHISHSPDEMKEMFYKILSKGQELNISMPNYTNVKKYIDEFSV</sequence>
<accession>A0ABN1JNE7</accession>
<dbReference type="InterPro" id="IPR013332">
    <property type="entry name" value="KPR_N"/>
</dbReference>
<feature type="domain" description="Ketopantoate reductase N-terminal" evidence="1">
    <location>
        <begin position="3"/>
        <end position="131"/>
    </location>
</feature>
<reference evidence="2 3" key="1">
    <citation type="journal article" date="2019" name="Int. J. Syst. Evol. Microbiol.">
        <title>The Global Catalogue of Microorganisms (GCM) 10K type strain sequencing project: providing services to taxonomists for standard genome sequencing and annotation.</title>
        <authorList>
            <consortium name="The Broad Institute Genomics Platform"/>
            <consortium name="The Broad Institute Genome Sequencing Center for Infectious Disease"/>
            <person name="Wu L."/>
            <person name="Ma J."/>
        </authorList>
    </citation>
    <scope>NUCLEOTIDE SEQUENCE [LARGE SCALE GENOMIC DNA]</scope>
    <source>
        <strain evidence="2 3">JCM 1407</strain>
    </source>
</reference>
<protein>
    <submittedName>
        <fullName evidence="2">Ketopantoate reductase family protein</fullName>
    </submittedName>
</protein>
<dbReference type="Proteomes" id="UP001501510">
    <property type="component" value="Unassembled WGS sequence"/>
</dbReference>
<name>A0ABN1JNE7_9CLOT</name>
<dbReference type="RefSeq" id="WP_343762056.1">
    <property type="nucleotide sequence ID" value="NZ_BAAACG010000010.1"/>
</dbReference>
<evidence type="ECO:0000313" key="2">
    <source>
        <dbReference type="EMBL" id="GAA0742768.1"/>
    </source>
</evidence>
<dbReference type="Gene3D" id="3.40.50.720">
    <property type="entry name" value="NAD(P)-binding Rossmann-like Domain"/>
    <property type="match status" value="1"/>
</dbReference>
<dbReference type="Pfam" id="PF02558">
    <property type="entry name" value="ApbA"/>
    <property type="match status" value="1"/>
</dbReference>